<dbReference type="RefSeq" id="WP_048371213.1">
    <property type="nucleotide sequence ID" value="NZ_CBCSHB010000029.1"/>
</dbReference>
<evidence type="ECO:0000313" key="6">
    <source>
        <dbReference type="EMBL" id="MED1567996.1"/>
    </source>
</evidence>
<dbReference type="EMBL" id="MAOI01000079">
    <property type="protein sequence ID" value="OJD77870.1"/>
    <property type="molecule type" value="Genomic_DNA"/>
</dbReference>
<reference evidence="7 8" key="1">
    <citation type="submission" date="2016-06" db="EMBL/GenBank/DDBJ databases">
        <title>First insights into the genetic diversity and population structure of in the Bacillus cereus group bacteria from diverse marine environments.</title>
        <authorList>
            <person name="Liu Y."/>
            <person name="Lai Q."/>
            <person name="Shao Z."/>
        </authorList>
    </citation>
    <scope>NUCLEOTIDE SEQUENCE [LARGE SCALE GENOMIC DNA]</scope>
    <source>
        <strain evidence="7 8">NH24A2</strain>
    </source>
</reference>
<organism evidence="7 8">
    <name type="scientific">Bacillus paramycoides</name>
    <dbReference type="NCBI Taxonomy" id="2026194"/>
    <lineage>
        <taxon>Bacteria</taxon>
        <taxon>Bacillati</taxon>
        <taxon>Bacillota</taxon>
        <taxon>Bacilli</taxon>
        <taxon>Bacillales</taxon>
        <taxon>Bacillaceae</taxon>
        <taxon>Bacillus</taxon>
        <taxon>Bacillus cereus group</taxon>
    </lineage>
</organism>
<keyword evidence="9" id="KW-1185">Reference proteome</keyword>
<evidence type="ECO:0000256" key="1">
    <source>
        <dbReference type="ARBA" id="ARBA00006576"/>
    </source>
</evidence>
<dbReference type="CDD" id="cd01285">
    <property type="entry name" value="nucleoside_deaminase"/>
    <property type="match status" value="1"/>
</dbReference>
<evidence type="ECO:0000313" key="7">
    <source>
        <dbReference type="EMBL" id="OJD77870.1"/>
    </source>
</evidence>
<dbReference type="GO" id="GO:0008270">
    <property type="term" value="F:zinc ion binding"/>
    <property type="evidence" value="ECO:0007669"/>
    <property type="project" value="InterPro"/>
</dbReference>
<evidence type="ECO:0000256" key="4">
    <source>
        <dbReference type="ARBA" id="ARBA00022833"/>
    </source>
</evidence>
<evidence type="ECO:0000259" key="5">
    <source>
        <dbReference type="PROSITE" id="PS51747"/>
    </source>
</evidence>
<keyword evidence="2" id="KW-0479">Metal-binding</keyword>
<dbReference type="AlphaFoldDB" id="A0A1J9UGR1"/>
<dbReference type="InterPro" id="IPR016193">
    <property type="entry name" value="Cytidine_deaminase-like"/>
</dbReference>
<dbReference type="PROSITE" id="PS51747">
    <property type="entry name" value="CYT_DCMP_DEAMINASES_2"/>
    <property type="match status" value="1"/>
</dbReference>
<dbReference type="SUPFAM" id="SSF53927">
    <property type="entry name" value="Cytidine deaminase-like"/>
    <property type="match status" value="1"/>
</dbReference>
<protein>
    <submittedName>
        <fullName evidence="6">Nucleoside deaminase</fullName>
    </submittedName>
    <submittedName>
        <fullName evidence="7">tRNA-specific adenosine deaminase</fullName>
    </submittedName>
</protein>
<dbReference type="GO" id="GO:0006152">
    <property type="term" value="P:purine nucleoside catabolic process"/>
    <property type="evidence" value="ECO:0007669"/>
    <property type="project" value="TreeGrafter"/>
</dbReference>
<dbReference type="EMBL" id="JARMDB010000011">
    <property type="protein sequence ID" value="MED1567996.1"/>
    <property type="molecule type" value="Genomic_DNA"/>
</dbReference>
<dbReference type="PANTHER" id="PTHR11079:SF161">
    <property type="entry name" value="CMP_DCMP-TYPE DEAMINASE DOMAIN-CONTAINING PROTEIN"/>
    <property type="match status" value="1"/>
</dbReference>
<evidence type="ECO:0000256" key="3">
    <source>
        <dbReference type="ARBA" id="ARBA00022801"/>
    </source>
</evidence>
<evidence type="ECO:0000313" key="8">
    <source>
        <dbReference type="Proteomes" id="UP000182788"/>
    </source>
</evidence>
<dbReference type="Proteomes" id="UP000182788">
    <property type="component" value="Unassembled WGS sequence"/>
</dbReference>
<dbReference type="GeneID" id="87593030"/>
<reference evidence="6 9" key="2">
    <citation type="submission" date="2023-03" db="EMBL/GenBank/DDBJ databases">
        <title>Bacillus Genome Sequencing.</title>
        <authorList>
            <person name="Dunlap C."/>
        </authorList>
    </citation>
    <scope>NUCLEOTIDE SEQUENCE [LARGE SCALE GENOMIC DNA]</scope>
    <source>
        <strain evidence="6 9">B-615</strain>
    </source>
</reference>
<dbReference type="Proteomes" id="UP001309448">
    <property type="component" value="Unassembled WGS sequence"/>
</dbReference>
<dbReference type="Gene3D" id="3.40.140.10">
    <property type="entry name" value="Cytidine Deaminase, domain 2"/>
    <property type="match status" value="1"/>
</dbReference>
<dbReference type="GO" id="GO:0047974">
    <property type="term" value="F:guanosine deaminase activity"/>
    <property type="evidence" value="ECO:0007669"/>
    <property type="project" value="TreeGrafter"/>
</dbReference>
<gene>
    <name evidence="7" type="ORF">BAU28_01130</name>
    <name evidence="6" type="ORF">P4U88_19120</name>
</gene>
<dbReference type="PANTHER" id="PTHR11079">
    <property type="entry name" value="CYTOSINE DEAMINASE FAMILY MEMBER"/>
    <property type="match status" value="1"/>
</dbReference>
<dbReference type="InterPro" id="IPR002125">
    <property type="entry name" value="CMP_dCMP_dom"/>
</dbReference>
<evidence type="ECO:0000313" key="9">
    <source>
        <dbReference type="Proteomes" id="UP001309448"/>
    </source>
</evidence>
<accession>A0A1J9UGR1</accession>
<dbReference type="Pfam" id="PF00383">
    <property type="entry name" value="dCMP_cyt_deam_1"/>
    <property type="match status" value="1"/>
</dbReference>
<name>A0A1J9UGR1_9BACI</name>
<comment type="caution">
    <text evidence="7">The sequence shown here is derived from an EMBL/GenBank/DDBJ whole genome shotgun (WGS) entry which is preliminary data.</text>
</comment>
<evidence type="ECO:0000256" key="2">
    <source>
        <dbReference type="ARBA" id="ARBA00022723"/>
    </source>
</evidence>
<keyword evidence="3" id="KW-0378">Hydrolase</keyword>
<dbReference type="PROSITE" id="PS00903">
    <property type="entry name" value="CYT_DCMP_DEAMINASES_1"/>
    <property type="match status" value="1"/>
</dbReference>
<comment type="similarity">
    <text evidence="1">Belongs to the cytidine and deoxycytidylate deaminase family.</text>
</comment>
<dbReference type="InterPro" id="IPR016192">
    <property type="entry name" value="APOBEC/CMP_deaminase_Zn-bd"/>
</dbReference>
<feature type="domain" description="CMP/dCMP-type deaminase" evidence="5">
    <location>
        <begin position="1"/>
        <end position="116"/>
    </location>
</feature>
<dbReference type="FunFam" id="3.40.140.10:FF:000011">
    <property type="entry name" value="tRNA-specific adenosine deaminase"/>
    <property type="match status" value="1"/>
</dbReference>
<keyword evidence="4" id="KW-0862">Zinc</keyword>
<proteinExistence type="inferred from homology"/>
<sequence>MNHEKFMKLAIDLAYENTKNKKGKPFGAVLVKDGEIVAKGVNDVLKTHDPTAHAELLAIRQACRILGTSDLSDCILYASGEPCPMCLSAIYWANLQHVYYSYTAQEEEEIGLGTKYVYQQIALPKEQRDIKLLKLDKNHHEKNPFALWKEKNK</sequence>